<accession>A0A1V6U2V6</accession>
<dbReference type="Proteomes" id="UP000191342">
    <property type="component" value="Unassembled WGS sequence"/>
</dbReference>
<comment type="caution">
    <text evidence="1">The sequence shown here is derived from an EMBL/GenBank/DDBJ whole genome shotgun (WGS) entry which is preliminary data.</text>
</comment>
<dbReference type="EMBL" id="MLQL01000001">
    <property type="protein sequence ID" value="OQE32851.1"/>
    <property type="molecule type" value="Genomic_DNA"/>
</dbReference>
<evidence type="ECO:0000313" key="1">
    <source>
        <dbReference type="EMBL" id="OQE32851.1"/>
    </source>
</evidence>
<reference evidence="2" key="1">
    <citation type="journal article" date="2017" name="Nat. Microbiol.">
        <title>Global analysis of biosynthetic gene clusters reveals vast potential of secondary metabolite production in Penicillium species.</title>
        <authorList>
            <person name="Nielsen J.C."/>
            <person name="Grijseels S."/>
            <person name="Prigent S."/>
            <person name="Ji B."/>
            <person name="Dainat J."/>
            <person name="Nielsen K.F."/>
            <person name="Frisvad J.C."/>
            <person name="Workman M."/>
            <person name="Nielsen J."/>
        </authorList>
    </citation>
    <scope>NUCLEOTIDE SEQUENCE [LARGE SCALE GENOMIC DNA]</scope>
    <source>
        <strain evidence="2">IBT 14082</strain>
    </source>
</reference>
<organism evidence="1 2">
    <name type="scientific">Penicillium flavigenum</name>
    <dbReference type="NCBI Taxonomy" id="254877"/>
    <lineage>
        <taxon>Eukaryota</taxon>
        <taxon>Fungi</taxon>
        <taxon>Dikarya</taxon>
        <taxon>Ascomycota</taxon>
        <taxon>Pezizomycotina</taxon>
        <taxon>Eurotiomycetes</taxon>
        <taxon>Eurotiomycetidae</taxon>
        <taxon>Eurotiales</taxon>
        <taxon>Aspergillaceae</taxon>
        <taxon>Penicillium</taxon>
    </lineage>
</organism>
<keyword evidence="2" id="KW-1185">Reference proteome</keyword>
<proteinExistence type="predicted"/>
<name>A0A1V6U2V6_9EURO</name>
<dbReference type="AlphaFoldDB" id="A0A1V6U2V6"/>
<evidence type="ECO:0000313" key="2">
    <source>
        <dbReference type="Proteomes" id="UP000191342"/>
    </source>
</evidence>
<gene>
    <name evidence="1" type="ORF">PENFLA_c001G09777</name>
</gene>
<protein>
    <submittedName>
        <fullName evidence="1">Uncharacterized protein</fullName>
    </submittedName>
</protein>
<sequence>MSTQGVVIRFEGPEAWEEHNEHIKKLRAETITELTALGGVFVDIVGEE</sequence>